<evidence type="ECO:0000256" key="6">
    <source>
        <dbReference type="PROSITE-ProRule" id="PRU00409"/>
    </source>
</evidence>
<evidence type="ECO:0000313" key="9">
    <source>
        <dbReference type="EMBL" id="MBB6071830.1"/>
    </source>
</evidence>
<dbReference type="HAMAP" id="MF_00047">
    <property type="entry name" value="Dala_Dala_lig"/>
    <property type="match status" value="1"/>
</dbReference>
<evidence type="ECO:0000256" key="2">
    <source>
        <dbReference type="ARBA" id="ARBA00022598"/>
    </source>
</evidence>
<sequence length="320" mass="33717">MHLRLELPGRGRIGVLTGGVSRERNPSLQSGESASDSLRRQGYDVRVIDTSNELIAGLPHVDVAFLAIAGQYGEDGKLQGLLETFGIPYTGSGVLASALGMHKPTAKTVVAASGVTVCPEVRIDPAQPVHEAARLIADLLGLPVIIKPESEGSSLGIEVGHSVAEVAEVLRRAGADGARLMAEPFRSGRNVTVGVLDLDGGPVGLPPLEIKTPQEFFDHPAKQTAALRSFQCPAEFPAGLNERLSALAVVAHRALGCSGYSRSDFIVAEDGEACFLEVNTLPSLKPTATLATMCATIGVDYDRMIRCILNSALEQSAYRA</sequence>
<dbReference type="SUPFAM" id="SSF56059">
    <property type="entry name" value="Glutathione synthetase ATP-binding domain-like"/>
    <property type="match status" value="1"/>
</dbReference>
<evidence type="ECO:0000256" key="7">
    <source>
        <dbReference type="SAM" id="MobiDB-lite"/>
    </source>
</evidence>
<dbReference type="GO" id="GO:0009252">
    <property type="term" value="P:peptidoglycan biosynthetic process"/>
    <property type="evidence" value="ECO:0007669"/>
    <property type="project" value="UniProtKB-UniRule"/>
</dbReference>
<dbReference type="InterPro" id="IPR011127">
    <property type="entry name" value="Dala_Dala_lig_N"/>
</dbReference>
<dbReference type="InterPro" id="IPR011761">
    <property type="entry name" value="ATP-grasp"/>
</dbReference>
<dbReference type="InterPro" id="IPR005905">
    <property type="entry name" value="D_ala_D_ala"/>
</dbReference>
<keyword evidence="2 4" id="KW-0436">Ligase</keyword>
<keyword evidence="10" id="KW-1185">Reference proteome</keyword>
<dbReference type="InterPro" id="IPR013815">
    <property type="entry name" value="ATP_grasp_subdomain_1"/>
</dbReference>
<reference evidence="9 10" key="1">
    <citation type="submission" date="2020-08" db="EMBL/GenBank/DDBJ databases">
        <title>Genomic Encyclopedia of Type Strains, Phase IV (KMG-IV): sequencing the most valuable type-strain genomes for metagenomic binning, comparative biology and taxonomic classification.</title>
        <authorList>
            <person name="Goeker M."/>
        </authorList>
    </citation>
    <scope>NUCLEOTIDE SEQUENCE [LARGE SCALE GENOMIC DNA]</scope>
    <source>
        <strain evidence="9 10">DSM 29007</strain>
    </source>
</reference>
<dbReference type="InterPro" id="IPR016185">
    <property type="entry name" value="PreATP-grasp_dom_sf"/>
</dbReference>
<dbReference type="Proteomes" id="UP000582837">
    <property type="component" value="Unassembled WGS sequence"/>
</dbReference>
<dbReference type="GO" id="GO:0046872">
    <property type="term" value="F:metal ion binding"/>
    <property type="evidence" value="ECO:0007669"/>
    <property type="project" value="UniProtKB-KW"/>
</dbReference>
<dbReference type="Pfam" id="PF01820">
    <property type="entry name" value="Dala_Dala_lig_N"/>
    <property type="match status" value="1"/>
</dbReference>
<keyword evidence="4" id="KW-0573">Peptidoglycan synthesis</keyword>
<feature type="binding site" evidence="5">
    <location>
        <position position="264"/>
    </location>
    <ligand>
        <name>Mg(2+)</name>
        <dbReference type="ChEBI" id="CHEBI:18420"/>
        <label>1</label>
    </ligand>
</feature>
<comment type="caution">
    <text evidence="9">The sequence shown here is derived from an EMBL/GenBank/DDBJ whole genome shotgun (WGS) entry which is preliminary data.</text>
</comment>
<gene>
    <name evidence="4" type="primary">ddl</name>
    <name evidence="9" type="ORF">HNQ61_003490</name>
</gene>
<comment type="catalytic activity">
    <reaction evidence="4">
        <text>2 D-alanine + ATP = D-alanyl-D-alanine + ADP + phosphate + H(+)</text>
        <dbReference type="Rhea" id="RHEA:11224"/>
        <dbReference type="ChEBI" id="CHEBI:15378"/>
        <dbReference type="ChEBI" id="CHEBI:30616"/>
        <dbReference type="ChEBI" id="CHEBI:43474"/>
        <dbReference type="ChEBI" id="CHEBI:57416"/>
        <dbReference type="ChEBI" id="CHEBI:57822"/>
        <dbReference type="ChEBI" id="CHEBI:456216"/>
        <dbReference type="EC" id="6.3.2.4"/>
    </reaction>
</comment>
<comment type="function">
    <text evidence="4">Cell wall formation.</text>
</comment>
<organism evidence="9 10">
    <name type="scientific">Longimicrobium terrae</name>
    <dbReference type="NCBI Taxonomy" id="1639882"/>
    <lineage>
        <taxon>Bacteria</taxon>
        <taxon>Pseudomonadati</taxon>
        <taxon>Gemmatimonadota</taxon>
        <taxon>Longimicrobiia</taxon>
        <taxon>Longimicrobiales</taxon>
        <taxon>Longimicrobiaceae</taxon>
        <taxon>Longimicrobium</taxon>
    </lineage>
</organism>
<dbReference type="Gene3D" id="3.40.50.20">
    <property type="match status" value="1"/>
</dbReference>
<dbReference type="EC" id="6.3.2.4" evidence="4"/>
<dbReference type="PIRSF" id="PIRSF039102">
    <property type="entry name" value="Ddl/VanB"/>
    <property type="match status" value="1"/>
</dbReference>
<dbReference type="EMBL" id="JACHIA010000011">
    <property type="protein sequence ID" value="MBB6071830.1"/>
    <property type="molecule type" value="Genomic_DNA"/>
</dbReference>
<dbReference type="GO" id="GO:0005737">
    <property type="term" value="C:cytoplasm"/>
    <property type="evidence" value="ECO:0007669"/>
    <property type="project" value="UniProtKB-SubCell"/>
</dbReference>
<feature type="binding site" evidence="5">
    <location>
        <position position="277"/>
    </location>
    <ligand>
        <name>Mg(2+)</name>
        <dbReference type="ChEBI" id="CHEBI:18420"/>
        <label>2</label>
    </ligand>
</feature>
<dbReference type="RefSeq" id="WP_170035287.1">
    <property type="nucleotide sequence ID" value="NZ_JABDTL010000001.1"/>
</dbReference>
<evidence type="ECO:0000259" key="8">
    <source>
        <dbReference type="PROSITE" id="PS50975"/>
    </source>
</evidence>
<dbReference type="PANTHER" id="PTHR23132:SF23">
    <property type="entry name" value="D-ALANINE--D-ALANINE LIGASE B"/>
    <property type="match status" value="1"/>
</dbReference>
<dbReference type="Gene3D" id="3.30.470.20">
    <property type="entry name" value="ATP-grasp fold, B domain"/>
    <property type="match status" value="1"/>
</dbReference>
<dbReference type="InterPro" id="IPR011095">
    <property type="entry name" value="Dala_Dala_lig_C"/>
</dbReference>
<keyword evidence="5" id="KW-0460">Magnesium</keyword>
<dbReference type="AlphaFoldDB" id="A0A841H1F0"/>
<dbReference type="PANTHER" id="PTHR23132">
    <property type="entry name" value="D-ALANINE--D-ALANINE LIGASE"/>
    <property type="match status" value="1"/>
</dbReference>
<feature type="compositionally biased region" description="Polar residues" evidence="7">
    <location>
        <begin position="26"/>
        <end position="36"/>
    </location>
</feature>
<keyword evidence="5" id="KW-0464">Manganese</keyword>
<dbReference type="Gene3D" id="3.30.1490.20">
    <property type="entry name" value="ATP-grasp fold, A domain"/>
    <property type="match status" value="1"/>
</dbReference>
<evidence type="ECO:0000256" key="5">
    <source>
        <dbReference type="PIRSR" id="PIRSR039102-3"/>
    </source>
</evidence>
<dbReference type="UniPathway" id="UPA00219"/>
<dbReference type="GO" id="GO:0005524">
    <property type="term" value="F:ATP binding"/>
    <property type="evidence" value="ECO:0007669"/>
    <property type="project" value="UniProtKB-UniRule"/>
</dbReference>
<feature type="binding site" evidence="5">
    <location>
        <position position="279"/>
    </location>
    <ligand>
        <name>Mg(2+)</name>
        <dbReference type="ChEBI" id="CHEBI:18420"/>
        <label>2</label>
    </ligand>
</feature>
<keyword evidence="4" id="KW-0963">Cytoplasm</keyword>
<keyword evidence="3 4" id="KW-0961">Cell wall biogenesis/degradation</keyword>
<keyword evidence="6" id="KW-0067">ATP-binding</keyword>
<dbReference type="Pfam" id="PF07478">
    <property type="entry name" value="Dala_Dala_lig_C"/>
    <property type="match status" value="1"/>
</dbReference>
<evidence type="ECO:0000256" key="1">
    <source>
        <dbReference type="ARBA" id="ARBA00010871"/>
    </source>
</evidence>
<feature type="binding site" evidence="5">
    <location>
        <position position="277"/>
    </location>
    <ligand>
        <name>Mg(2+)</name>
        <dbReference type="ChEBI" id="CHEBI:18420"/>
        <label>1</label>
    </ligand>
</feature>
<evidence type="ECO:0000256" key="3">
    <source>
        <dbReference type="ARBA" id="ARBA00023316"/>
    </source>
</evidence>
<keyword evidence="4" id="KW-0133">Cell shape</keyword>
<evidence type="ECO:0000256" key="4">
    <source>
        <dbReference type="HAMAP-Rule" id="MF_00047"/>
    </source>
</evidence>
<comment type="subcellular location">
    <subcellularLocation>
        <location evidence="4">Cytoplasm</location>
    </subcellularLocation>
</comment>
<feature type="domain" description="ATP-grasp" evidence="8">
    <location>
        <begin position="107"/>
        <end position="310"/>
    </location>
</feature>
<evidence type="ECO:0000313" key="10">
    <source>
        <dbReference type="Proteomes" id="UP000582837"/>
    </source>
</evidence>
<proteinExistence type="inferred from homology"/>
<dbReference type="GO" id="GO:0008716">
    <property type="term" value="F:D-alanine-D-alanine ligase activity"/>
    <property type="evidence" value="ECO:0007669"/>
    <property type="project" value="UniProtKB-UniRule"/>
</dbReference>
<dbReference type="GO" id="GO:0008360">
    <property type="term" value="P:regulation of cell shape"/>
    <property type="evidence" value="ECO:0007669"/>
    <property type="project" value="UniProtKB-KW"/>
</dbReference>
<accession>A0A841H1F0</accession>
<comment type="similarity">
    <text evidence="1 4">Belongs to the D-alanine--D-alanine ligase family.</text>
</comment>
<dbReference type="PROSITE" id="PS50975">
    <property type="entry name" value="ATP_GRASP"/>
    <property type="match status" value="1"/>
</dbReference>
<keyword evidence="5" id="KW-0479">Metal-binding</keyword>
<dbReference type="GO" id="GO:0071555">
    <property type="term" value="P:cell wall organization"/>
    <property type="evidence" value="ECO:0007669"/>
    <property type="project" value="UniProtKB-KW"/>
</dbReference>
<name>A0A841H1F0_9BACT</name>
<keyword evidence="6" id="KW-0547">Nucleotide-binding</keyword>
<dbReference type="SUPFAM" id="SSF52440">
    <property type="entry name" value="PreATP-grasp domain"/>
    <property type="match status" value="1"/>
</dbReference>
<comment type="pathway">
    <text evidence="4">Cell wall biogenesis; peptidoglycan biosynthesis.</text>
</comment>
<comment type="cofactor">
    <cofactor evidence="5">
        <name>Mg(2+)</name>
        <dbReference type="ChEBI" id="CHEBI:18420"/>
    </cofactor>
    <cofactor evidence="5">
        <name>Mn(2+)</name>
        <dbReference type="ChEBI" id="CHEBI:29035"/>
    </cofactor>
    <text evidence="5">Binds 2 magnesium or manganese ions per subunit.</text>
</comment>
<protein>
    <recommendedName>
        <fullName evidence="4">D-alanine--D-alanine ligase</fullName>
        <ecNumber evidence="4">6.3.2.4</ecNumber>
    </recommendedName>
    <alternativeName>
        <fullName evidence="4">D-Ala-D-Ala ligase</fullName>
    </alternativeName>
    <alternativeName>
        <fullName evidence="4">D-alanylalanine synthetase</fullName>
    </alternativeName>
</protein>
<dbReference type="NCBIfam" id="NF002378">
    <property type="entry name" value="PRK01372.1"/>
    <property type="match status" value="1"/>
</dbReference>
<feature type="region of interest" description="Disordered" evidence="7">
    <location>
        <begin position="16"/>
        <end position="37"/>
    </location>
</feature>